<dbReference type="Gene3D" id="1.10.10.60">
    <property type="entry name" value="Homeodomain-like"/>
    <property type="match status" value="1"/>
</dbReference>
<name>A0A0F0L550_9MICO</name>
<gene>
    <name evidence="6" type="primary">rhaS_1</name>
    <name evidence="6" type="ORF">RS83_02864</name>
</gene>
<evidence type="ECO:0000313" key="6">
    <source>
        <dbReference type="EMBL" id="KJL27809.1"/>
    </source>
</evidence>
<evidence type="ECO:0000313" key="7">
    <source>
        <dbReference type="Proteomes" id="UP000033640"/>
    </source>
</evidence>
<evidence type="ECO:0000256" key="2">
    <source>
        <dbReference type="ARBA" id="ARBA00023125"/>
    </source>
</evidence>
<dbReference type="GO" id="GO:0003700">
    <property type="term" value="F:DNA-binding transcription factor activity"/>
    <property type="evidence" value="ECO:0007669"/>
    <property type="project" value="InterPro"/>
</dbReference>
<dbReference type="PANTHER" id="PTHR46796:SF6">
    <property type="entry name" value="ARAC SUBFAMILY"/>
    <property type="match status" value="1"/>
</dbReference>
<dbReference type="AlphaFoldDB" id="A0A0F0L550"/>
<dbReference type="PROSITE" id="PS01124">
    <property type="entry name" value="HTH_ARAC_FAMILY_2"/>
    <property type="match status" value="1"/>
</dbReference>
<dbReference type="SMART" id="SM00342">
    <property type="entry name" value="HTH_ARAC"/>
    <property type="match status" value="1"/>
</dbReference>
<dbReference type="InterPro" id="IPR018060">
    <property type="entry name" value="HTH_AraC"/>
</dbReference>
<protein>
    <submittedName>
        <fullName evidence="6">HTH-type transcriptional activator RhaS</fullName>
    </submittedName>
</protein>
<keyword evidence="2" id="KW-0238">DNA-binding</keyword>
<accession>A0A0F0L550</accession>
<evidence type="ECO:0000256" key="4">
    <source>
        <dbReference type="SAM" id="MobiDB-lite"/>
    </source>
</evidence>
<keyword evidence="1" id="KW-0805">Transcription regulation</keyword>
<evidence type="ECO:0000259" key="5">
    <source>
        <dbReference type="PROSITE" id="PS01124"/>
    </source>
</evidence>
<feature type="domain" description="HTH araC/xylS-type" evidence="5">
    <location>
        <begin position="159"/>
        <end position="260"/>
    </location>
</feature>
<comment type="caution">
    <text evidence="6">The sequence shown here is derived from an EMBL/GenBank/DDBJ whole genome shotgun (WGS) entry which is preliminary data.</text>
</comment>
<evidence type="ECO:0000256" key="1">
    <source>
        <dbReference type="ARBA" id="ARBA00023015"/>
    </source>
</evidence>
<dbReference type="PATRIC" id="fig|82380.11.peg.2903"/>
<dbReference type="Pfam" id="PF12833">
    <property type="entry name" value="HTH_18"/>
    <property type="match status" value="1"/>
</dbReference>
<dbReference type="GO" id="GO:0043565">
    <property type="term" value="F:sequence-specific DNA binding"/>
    <property type="evidence" value="ECO:0007669"/>
    <property type="project" value="InterPro"/>
</dbReference>
<dbReference type="Proteomes" id="UP000033640">
    <property type="component" value="Unassembled WGS sequence"/>
</dbReference>
<evidence type="ECO:0000256" key="3">
    <source>
        <dbReference type="ARBA" id="ARBA00023163"/>
    </source>
</evidence>
<proteinExistence type="predicted"/>
<dbReference type="EMBL" id="JYIW01000026">
    <property type="protein sequence ID" value="KJL27809.1"/>
    <property type="molecule type" value="Genomic_DNA"/>
</dbReference>
<feature type="compositionally biased region" description="Low complexity" evidence="4">
    <location>
        <begin position="253"/>
        <end position="270"/>
    </location>
</feature>
<keyword evidence="3" id="KW-0804">Transcription</keyword>
<sequence length="270" mass="28920">MFGSVRIREFVGGRDDTRSRLDRVTGMVGLHSIRSGGLEIDTESGRIRLGPNEAFLFGYDGVLRAAPLPELRLLSIVVPFEVLTGVGAPAAGEVRSVSSASALLDPALAFAERAAELDPEPVSGFGSYYFERLLQEMVIGVAVEGAKVPQRAPRAGVYLSALAMIAAQREDPGLSPHMIADQLAISMRQLQRAFRSHDTTPERQIRRARVEHAVTLLADRVYDPLSIAEIGRYAGFADGSSLARAMAQEGHRSPAALRRASRSDAGAAAG</sequence>
<dbReference type="InterPro" id="IPR050204">
    <property type="entry name" value="AraC_XylS_family_regulators"/>
</dbReference>
<dbReference type="PANTHER" id="PTHR46796">
    <property type="entry name" value="HTH-TYPE TRANSCRIPTIONAL ACTIVATOR RHAS-RELATED"/>
    <property type="match status" value="1"/>
</dbReference>
<organism evidence="6 7">
    <name type="scientific">Microbacterium oxydans</name>
    <dbReference type="NCBI Taxonomy" id="82380"/>
    <lineage>
        <taxon>Bacteria</taxon>
        <taxon>Bacillati</taxon>
        <taxon>Actinomycetota</taxon>
        <taxon>Actinomycetes</taxon>
        <taxon>Micrococcales</taxon>
        <taxon>Microbacteriaceae</taxon>
        <taxon>Microbacterium</taxon>
    </lineage>
</organism>
<feature type="region of interest" description="Disordered" evidence="4">
    <location>
        <begin position="248"/>
        <end position="270"/>
    </location>
</feature>
<reference evidence="6 7" key="1">
    <citation type="submission" date="2015-02" db="EMBL/GenBank/DDBJ databases">
        <title>Draft genome sequences of ten Microbacterium spp. with emphasis on heavy metal contaminated environments.</title>
        <authorList>
            <person name="Corretto E."/>
        </authorList>
    </citation>
    <scope>NUCLEOTIDE SEQUENCE [LARGE SCALE GENOMIC DNA]</scope>
    <source>
        <strain evidence="6 7">BEL4b</strain>
    </source>
</reference>